<sequence length="124" mass="14458">MYGVIVIALFAAYSFIFYGIHRIDKRETKEEIENLKSCITHRDKLMDEMSEEAQKLADEKEKAVKACRKYREKLNLVYGNLKNLNDTYSSNEVNLCKAIEQNIYLSGQLKTYKDAYGEIKQSEN</sequence>
<dbReference type="RefSeq" id="WP_186936206.1">
    <property type="nucleotide sequence ID" value="NZ_JACOPS010000006.1"/>
</dbReference>
<reference evidence="2 3" key="1">
    <citation type="submission" date="2020-08" db="EMBL/GenBank/DDBJ databases">
        <title>Genome public.</title>
        <authorList>
            <person name="Liu C."/>
            <person name="Sun Q."/>
        </authorList>
    </citation>
    <scope>NUCLEOTIDE SEQUENCE [LARGE SCALE GENOMIC DNA]</scope>
    <source>
        <strain evidence="2 3">NSJ-71</strain>
    </source>
</reference>
<gene>
    <name evidence="2" type="ORF">H8R91_10860</name>
</gene>
<dbReference type="Proteomes" id="UP000636755">
    <property type="component" value="Unassembled WGS sequence"/>
</dbReference>
<accession>A0ABR7HN98</accession>
<comment type="caution">
    <text evidence="2">The sequence shown here is derived from an EMBL/GenBank/DDBJ whole genome shotgun (WGS) entry which is preliminary data.</text>
</comment>
<evidence type="ECO:0000313" key="2">
    <source>
        <dbReference type="EMBL" id="MBC5729010.1"/>
    </source>
</evidence>
<protein>
    <recommendedName>
        <fullName evidence="4">DUF4363 family protein</fullName>
    </recommendedName>
</protein>
<evidence type="ECO:0000313" key="3">
    <source>
        <dbReference type="Proteomes" id="UP000636755"/>
    </source>
</evidence>
<evidence type="ECO:0008006" key="4">
    <source>
        <dbReference type="Google" id="ProtNLM"/>
    </source>
</evidence>
<keyword evidence="1" id="KW-0175">Coiled coil</keyword>
<dbReference type="EMBL" id="JACOPS010000006">
    <property type="protein sequence ID" value="MBC5729010.1"/>
    <property type="molecule type" value="Genomic_DNA"/>
</dbReference>
<proteinExistence type="predicted"/>
<evidence type="ECO:0000256" key="1">
    <source>
        <dbReference type="SAM" id="Coils"/>
    </source>
</evidence>
<feature type="coiled-coil region" evidence="1">
    <location>
        <begin position="42"/>
        <end position="73"/>
    </location>
</feature>
<organism evidence="2 3">
    <name type="scientific">Ruminococcus intestinalis</name>
    <dbReference type="NCBI Taxonomy" id="2763066"/>
    <lineage>
        <taxon>Bacteria</taxon>
        <taxon>Bacillati</taxon>
        <taxon>Bacillota</taxon>
        <taxon>Clostridia</taxon>
        <taxon>Eubacteriales</taxon>
        <taxon>Oscillospiraceae</taxon>
        <taxon>Ruminococcus</taxon>
    </lineage>
</organism>
<keyword evidence="3" id="KW-1185">Reference proteome</keyword>
<name>A0ABR7HN98_9FIRM</name>